<dbReference type="GO" id="GO:0046513">
    <property type="term" value="P:ceramide biosynthetic process"/>
    <property type="evidence" value="ECO:0007669"/>
    <property type="project" value="TreeGrafter"/>
</dbReference>
<dbReference type="PANTHER" id="PTHR12393:SF6">
    <property type="entry name" value="SPHINGOMYELIN PHOSPHODIESTERASE 2"/>
    <property type="match status" value="1"/>
</dbReference>
<dbReference type="Gene3D" id="1.25.40.20">
    <property type="entry name" value="Ankyrin repeat-containing domain"/>
    <property type="match status" value="1"/>
</dbReference>
<dbReference type="AlphaFoldDB" id="A0AAD3DP43"/>
<evidence type="ECO:0000313" key="1">
    <source>
        <dbReference type="EMBL" id="GFR45449.1"/>
    </source>
</evidence>
<reference evidence="1 2" key="1">
    <citation type="journal article" date="2021" name="Sci. Rep.">
        <title>Genome sequencing of the multicellular alga Astrephomene provides insights into convergent evolution of germ-soma differentiation.</title>
        <authorList>
            <person name="Yamashita S."/>
            <person name="Yamamoto K."/>
            <person name="Matsuzaki R."/>
            <person name="Suzuki S."/>
            <person name="Yamaguchi H."/>
            <person name="Hirooka S."/>
            <person name="Minakuchi Y."/>
            <person name="Miyagishima S."/>
            <person name="Kawachi M."/>
            <person name="Toyoda A."/>
            <person name="Nozaki H."/>
        </authorList>
    </citation>
    <scope>NUCLEOTIDE SEQUENCE [LARGE SCALE GENOMIC DNA]</scope>
    <source>
        <strain evidence="1 2">NIES-4017</strain>
    </source>
</reference>
<protein>
    <recommendedName>
        <fullName evidence="3">Ankyrin repeat domain-containing protein</fullName>
    </recommendedName>
</protein>
<comment type="caution">
    <text evidence="1">The sequence shown here is derived from an EMBL/GenBank/DDBJ whole genome shotgun (WGS) entry which is preliminary data.</text>
</comment>
<dbReference type="GO" id="GO:0016020">
    <property type="term" value="C:membrane"/>
    <property type="evidence" value="ECO:0007669"/>
    <property type="project" value="TreeGrafter"/>
</dbReference>
<dbReference type="GO" id="GO:0005783">
    <property type="term" value="C:endoplasmic reticulum"/>
    <property type="evidence" value="ECO:0007669"/>
    <property type="project" value="TreeGrafter"/>
</dbReference>
<keyword evidence="2" id="KW-1185">Reference proteome</keyword>
<evidence type="ECO:0000313" key="2">
    <source>
        <dbReference type="Proteomes" id="UP001054857"/>
    </source>
</evidence>
<dbReference type="Proteomes" id="UP001054857">
    <property type="component" value="Unassembled WGS sequence"/>
</dbReference>
<dbReference type="SUPFAM" id="SSF48403">
    <property type="entry name" value="Ankyrin repeat"/>
    <property type="match status" value="1"/>
</dbReference>
<name>A0AAD3DP43_9CHLO</name>
<dbReference type="PANTHER" id="PTHR12393">
    <property type="entry name" value="SPHINGOMYELIN PHOSPHODIESTERASE RELATED"/>
    <property type="match status" value="1"/>
</dbReference>
<dbReference type="GO" id="GO:0004620">
    <property type="term" value="F:phospholipase activity"/>
    <property type="evidence" value="ECO:0007669"/>
    <property type="project" value="TreeGrafter"/>
</dbReference>
<proteinExistence type="predicted"/>
<organism evidence="1 2">
    <name type="scientific">Astrephomene gubernaculifera</name>
    <dbReference type="NCBI Taxonomy" id="47775"/>
    <lineage>
        <taxon>Eukaryota</taxon>
        <taxon>Viridiplantae</taxon>
        <taxon>Chlorophyta</taxon>
        <taxon>core chlorophytes</taxon>
        <taxon>Chlorophyceae</taxon>
        <taxon>CS clade</taxon>
        <taxon>Chlamydomonadales</taxon>
        <taxon>Astrephomenaceae</taxon>
        <taxon>Astrephomene</taxon>
    </lineage>
</organism>
<dbReference type="GO" id="GO:0030149">
    <property type="term" value="P:sphingolipid catabolic process"/>
    <property type="evidence" value="ECO:0007669"/>
    <property type="project" value="TreeGrafter"/>
</dbReference>
<accession>A0AAD3DP43</accession>
<evidence type="ECO:0008006" key="3">
    <source>
        <dbReference type="Google" id="ProtNLM"/>
    </source>
</evidence>
<gene>
    <name evidence="1" type="ORF">Agub_g6845</name>
</gene>
<sequence>MQKLTRMQRVQLLSLTAASGSIPNLETALASTGCLLSGALPPLRWPMGCCLMLDAAAAGQLEVCQWLWQQHGCPLHAAVEAAAASGQRAICEWGLAAGCPWASIFAYKAAEQVHVGLMEWLLHKGTLMPTGEIAFSLLEAVAAGCDLLCLQRFYQEWVGAHPDQLEELDLHEWCKWSILAAAAGSPTPDWQAKVEWLEARGFEQFEDACKKAAGCPDALDRLRWLRGRGYPLQLGSAIPAAERGNLEVLRYLLEEGLTPGIWCSHRAAAKVQLAALQLLHDHGCPLSMDVVGAAAAEGHLHVVVWLVEEVLGPAGVQLENGVFSSAAKSCKIALLSWLRGQGCPWDASVYAGATEAGCAEALEWLTEQGCPMQEDGTPYVKAARNGDLATLRCLRRLGCPWGPPGLVFARCIRDVCELPVLGFLLESGCPADWDVVAAAVEEIVQQMYQTGTQKAEERARVLLQWLQENSEGRVPATHST</sequence>
<dbReference type="GO" id="GO:0071944">
    <property type="term" value="C:cell periphery"/>
    <property type="evidence" value="ECO:0007669"/>
    <property type="project" value="TreeGrafter"/>
</dbReference>
<dbReference type="InterPro" id="IPR036770">
    <property type="entry name" value="Ankyrin_rpt-contain_sf"/>
</dbReference>
<dbReference type="EMBL" id="BMAR01000010">
    <property type="protein sequence ID" value="GFR45449.1"/>
    <property type="molecule type" value="Genomic_DNA"/>
</dbReference>